<dbReference type="AlphaFoldDB" id="A0A2U1L230"/>
<dbReference type="OrthoDB" id="608866at2759"/>
<comment type="caution">
    <text evidence="1">The sequence shown here is derived from an EMBL/GenBank/DDBJ whole genome shotgun (WGS) entry which is preliminary data.</text>
</comment>
<dbReference type="EMBL" id="PKPP01012032">
    <property type="protein sequence ID" value="PWA43069.1"/>
    <property type="molecule type" value="Genomic_DNA"/>
</dbReference>
<accession>A0A2U1L230</accession>
<evidence type="ECO:0000313" key="1">
    <source>
        <dbReference type="EMBL" id="PWA43069.1"/>
    </source>
</evidence>
<gene>
    <name evidence="1" type="ORF">CTI12_AA539200</name>
</gene>
<proteinExistence type="predicted"/>
<evidence type="ECO:0000313" key="2">
    <source>
        <dbReference type="Proteomes" id="UP000245207"/>
    </source>
</evidence>
<dbReference type="Proteomes" id="UP000245207">
    <property type="component" value="Unassembled WGS sequence"/>
</dbReference>
<reference evidence="1 2" key="1">
    <citation type="journal article" date="2018" name="Mol. Plant">
        <title>The genome of Artemisia annua provides insight into the evolution of Asteraceae family and artemisinin biosynthesis.</title>
        <authorList>
            <person name="Shen Q."/>
            <person name="Zhang L."/>
            <person name="Liao Z."/>
            <person name="Wang S."/>
            <person name="Yan T."/>
            <person name="Shi P."/>
            <person name="Liu M."/>
            <person name="Fu X."/>
            <person name="Pan Q."/>
            <person name="Wang Y."/>
            <person name="Lv Z."/>
            <person name="Lu X."/>
            <person name="Zhang F."/>
            <person name="Jiang W."/>
            <person name="Ma Y."/>
            <person name="Chen M."/>
            <person name="Hao X."/>
            <person name="Li L."/>
            <person name="Tang Y."/>
            <person name="Lv G."/>
            <person name="Zhou Y."/>
            <person name="Sun X."/>
            <person name="Brodelius P.E."/>
            <person name="Rose J.K.C."/>
            <person name="Tang K."/>
        </authorList>
    </citation>
    <scope>NUCLEOTIDE SEQUENCE [LARGE SCALE GENOMIC DNA]</scope>
    <source>
        <strain evidence="2">cv. Huhao1</strain>
        <tissue evidence="1">Leaf</tissue>
    </source>
</reference>
<organism evidence="1 2">
    <name type="scientific">Artemisia annua</name>
    <name type="common">Sweet wormwood</name>
    <dbReference type="NCBI Taxonomy" id="35608"/>
    <lineage>
        <taxon>Eukaryota</taxon>
        <taxon>Viridiplantae</taxon>
        <taxon>Streptophyta</taxon>
        <taxon>Embryophyta</taxon>
        <taxon>Tracheophyta</taxon>
        <taxon>Spermatophyta</taxon>
        <taxon>Magnoliopsida</taxon>
        <taxon>eudicotyledons</taxon>
        <taxon>Gunneridae</taxon>
        <taxon>Pentapetalae</taxon>
        <taxon>asterids</taxon>
        <taxon>campanulids</taxon>
        <taxon>Asterales</taxon>
        <taxon>Asteraceae</taxon>
        <taxon>Asteroideae</taxon>
        <taxon>Anthemideae</taxon>
        <taxon>Artemisiinae</taxon>
        <taxon>Artemisia</taxon>
    </lineage>
</organism>
<name>A0A2U1L230_ARTAN</name>
<keyword evidence="2" id="KW-1185">Reference proteome</keyword>
<protein>
    <submittedName>
        <fullName evidence="1">Trichohyalin</fullName>
    </submittedName>
</protein>
<sequence>MDIWICNIEVACELQKKDEQQQKKDEQESMFTVVEIAITHMKRSFRSGVRSSDIEIITPTLHRSIIYKEQAQLNQAVSNSLMPRFEAQKAMCFALQDNFQETRMNTSDYEFASGDPHRARHQLEILEAEQAKPLKDSSELMDYLGSMYAGAAQ</sequence>